<dbReference type="Gene3D" id="1.25.40.10">
    <property type="entry name" value="Tetratricopeptide repeat domain"/>
    <property type="match status" value="1"/>
</dbReference>
<organism evidence="1 2">
    <name type="scientific">Methanosarcina mazei SarPi</name>
    <dbReference type="NCBI Taxonomy" id="1434115"/>
    <lineage>
        <taxon>Archaea</taxon>
        <taxon>Methanobacteriati</taxon>
        <taxon>Methanobacteriota</taxon>
        <taxon>Stenosarchaea group</taxon>
        <taxon>Methanomicrobia</taxon>
        <taxon>Methanosarcinales</taxon>
        <taxon>Methanosarcinaceae</taxon>
        <taxon>Methanosarcina</taxon>
    </lineage>
</organism>
<dbReference type="RefSeq" id="WP_048044582.1">
    <property type="nucleotide sequence ID" value="NZ_CP009511.1"/>
</dbReference>
<evidence type="ECO:0000313" key="1">
    <source>
        <dbReference type="EMBL" id="AKB61881.1"/>
    </source>
</evidence>
<sequence length="446" mass="50641">MQQQKITLEQLAEEVADFLEPVIPCLVIGSKRSDEEAGKKAGPDVWAARKKLWEKIFSKNHPELKEAAEDMVVASSNPEVKQALTREILKVLEQNPDLALEISHFTEGEEIKKIIEEYSTGLKIQNLNNRKKVFEEFNKMLEEFMAKKIIAQALEMQEDETDPSVSGVIPEVGINVKKLKSPYTHVQLTQEIQTEGTPSSIRMAKIAEMHIKGQSEIQRFQSRLSVLSELDGPEKEEFMEKILGFASGIEYGDLRSQALSMLIPYLEEPRRAELIEKALCSASRIQDEEERALVLRSLAPHLRGPGKERLIEDILAFALHIQYSDSKFQILSSIIPHLFGSKNEKIMEKALELAYSIQSEYLRGQSLSLLVPYLNGQRKEEIIDEALQLAFNLKDKDMRPEALSFIIPYLDEAGQEEILEKALELAEGIKSEYRREQALSSLSFLS</sequence>
<dbReference type="InterPro" id="IPR016024">
    <property type="entry name" value="ARM-type_fold"/>
</dbReference>
<reference evidence="1 2" key="1">
    <citation type="submission" date="2014-07" db="EMBL/GenBank/DDBJ databases">
        <title>Methanogenic archaea and the global carbon cycle.</title>
        <authorList>
            <person name="Henriksen J.R."/>
            <person name="Luke J."/>
            <person name="Reinhart S."/>
            <person name="Benedict M.N."/>
            <person name="Youngblut N.D."/>
            <person name="Metcalf M.E."/>
            <person name="Whitaker R.J."/>
            <person name="Metcalf W.W."/>
        </authorList>
    </citation>
    <scope>NUCLEOTIDE SEQUENCE [LARGE SCALE GENOMIC DNA]</scope>
    <source>
        <strain evidence="1 2">SarPi</strain>
    </source>
</reference>
<dbReference type="Proteomes" id="UP000033116">
    <property type="component" value="Chromosome"/>
</dbReference>
<proteinExistence type="predicted"/>
<dbReference type="PATRIC" id="fig|1434115.4.peg.2436"/>
<protein>
    <submittedName>
        <fullName evidence="1">Uncharacterized protein</fullName>
    </submittedName>
</protein>
<gene>
    <name evidence="1" type="ORF">MSMAP_1896</name>
</gene>
<name>A0A0E3LSJ5_METMZ</name>
<dbReference type="GeneID" id="24865131"/>
<evidence type="ECO:0000313" key="2">
    <source>
        <dbReference type="Proteomes" id="UP000033116"/>
    </source>
</evidence>
<dbReference type="SUPFAM" id="SSF48371">
    <property type="entry name" value="ARM repeat"/>
    <property type="match status" value="1"/>
</dbReference>
<dbReference type="EMBL" id="CP009511">
    <property type="protein sequence ID" value="AKB61881.1"/>
    <property type="molecule type" value="Genomic_DNA"/>
</dbReference>
<dbReference type="HOGENOM" id="CLU_716907_0_0_2"/>
<accession>A0A0E3LSJ5</accession>
<dbReference type="InterPro" id="IPR011990">
    <property type="entry name" value="TPR-like_helical_dom_sf"/>
</dbReference>
<dbReference type="AlphaFoldDB" id="A0A0E3LSJ5"/>